<evidence type="ECO:0000313" key="14">
    <source>
        <dbReference type="EMBL" id="ONH26832.1"/>
    </source>
</evidence>
<evidence type="ECO:0000256" key="3">
    <source>
        <dbReference type="ARBA" id="ARBA00022692"/>
    </source>
</evidence>
<feature type="transmembrane region" description="Helical" evidence="10">
    <location>
        <begin position="318"/>
        <end position="340"/>
    </location>
</feature>
<evidence type="ECO:0000256" key="5">
    <source>
        <dbReference type="ARBA" id="ARBA00022729"/>
    </source>
</evidence>
<keyword evidence="4" id="KW-0479">Metal-binding</keyword>
<feature type="region of interest" description="Disordered" evidence="9">
    <location>
        <begin position="488"/>
        <end position="518"/>
    </location>
</feature>
<feature type="transmembrane region" description="Helical" evidence="10">
    <location>
        <begin position="446"/>
        <end position="463"/>
    </location>
</feature>
<dbReference type="InterPro" id="IPR014756">
    <property type="entry name" value="Ig_E-set"/>
</dbReference>
<keyword evidence="15" id="KW-1185">Reference proteome</keyword>
<protein>
    <submittedName>
        <fullName evidence="14">Copper resistance protein CopC</fullName>
    </submittedName>
</protein>
<dbReference type="AlphaFoldDB" id="A0A1V2I6I6"/>
<evidence type="ECO:0000259" key="12">
    <source>
        <dbReference type="Pfam" id="PF04234"/>
    </source>
</evidence>
<dbReference type="Proteomes" id="UP000188929">
    <property type="component" value="Unassembled WGS sequence"/>
</dbReference>
<dbReference type="EMBL" id="MOMC01000049">
    <property type="protein sequence ID" value="ONH26832.1"/>
    <property type="molecule type" value="Genomic_DNA"/>
</dbReference>
<feature type="transmembrane region" description="Helical" evidence="10">
    <location>
        <begin position="162"/>
        <end position="181"/>
    </location>
</feature>
<reference evidence="15" key="1">
    <citation type="submission" date="2016-10" db="EMBL/GenBank/DDBJ databases">
        <title>Frankia sp. NRRL B-16386 Genome sequencing.</title>
        <authorList>
            <person name="Ghodhbane-Gtari F."/>
            <person name="Swanson E."/>
            <person name="Gueddou A."/>
            <person name="Hezbri K."/>
            <person name="Ktari K."/>
            <person name="Nouioui I."/>
            <person name="Morris K."/>
            <person name="Simpson S."/>
            <person name="Abebe-Akele F."/>
            <person name="Thomas K."/>
            <person name="Gtari M."/>
            <person name="Tisa L.S."/>
        </authorList>
    </citation>
    <scope>NUCLEOTIDE SEQUENCE [LARGE SCALE GENOMIC DNA]</scope>
    <source>
        <strain evidence="15">NRRL B-16386</strain>
    </source>
</reference>
<dbReference type="InterPro" id="IPR032694">
    <property type="entry name" value="CopC/D"/>
</dbReference>
<gene>
    <name evidence="14" type="ORF">BL253_23995</name>
</gene>
<keyword evidence="6 10" id="KW-1133">Transmembrane helix</keyword>
<keyword evidence="5 11" id="KW-0732">Signal</keyword>
<evidence type="ECO:0000256" key="4">
    <source>
        <dbReference type="ARBA" id="ARBA00022723"/>
    </source>
</evidence>
<evidence type="ECO:0000256" key="11">
    <source>
        <dbReference type="SAM" id="SignalP"/>
    </source>
</evidence>
<proteinExistence type="predicted"/>
<keyword evidence="3 10" id="KW-0812">Transmembrane</keyword>
<feature type="domain" description="CopC" evidence="12">
    <location>
        <begin position="36"/>
        <end position="130"/>
    </location>
</feature>
<organism evidence="14 15">
    <name type="scientific">Pseudofrankia asymbiotica</name>
    <dbReference type="NCBI Taxonomy" id="1834516"/>
    <lineage>
        <taxon>Bacteria</taxon>
        <taxon>Bacillati</taxon>
        <taxon>Actinomycetota</taxon>
        <taxon>Actinomycetes</taxon>
        <taxon>Frankiales</taxon>
        <taxon>Frankiaceae</taxon>
        <taxon>Pseudofrankia</taxon>
    </lineage>
</organism>
<evidence type="ECO:0000256" key="2">
    <source>
        <dbReference type="ARBA" id="ARBA00022475"/>
    </source>
</evidence>
<dbReference type="Pfam" id="PF05425">
    <property type="entry name" value="CopD"/>
    <property type="match status" value="1"/>
</dbReference>
<dbReference type="GO" id="GO:0005507">
    <property type="term" value="F:copper ion binding"/>
    <property type="evidence" value="ECO:0007669"/>
    <property type="project" value="InterPro"/>
</dbReference>
<comment type="caution">
    <text evidence="14">The sequence shown here is derived from an EMBL/GenBank/DDBJ whole genome shotgun (WGS) entry which is preliminary data.</text>
</comment>
<feature type="domain" description="Copper resistance protein D" evidence="13">
    <location>
        <begin position="404"/>
        <end position="475"/>
    </location>
</feature>
<dbReference type="GO" id="GO:0006825">
    <property type="term" value="P:copper ion transport"/>
    <property type="evidence" value="ECO:0007669"/>
    <property type="project" value="InterPro"/>
</dbReference>
<dbReference type="InterPro" id="IPR014755">
    <property type="entry name" value="Cu-Rt/internalin_Ig-like"/>
</dbReference>
<dbReference type="GO" id="GO:0005886">
    <property type="term" value="C:plasma membrane"/>
    <property type="evidence" value="ECO:0007669"/>
    <property type="project" value="UniProtKB-SubCell"/>
</dbReference>
<feature type="transmembrane region" description="Helical" evidence="10">
    <location>
        <begin position="288"/>
        <end position="312"/>
    </location>
</feature>
<dbReference type="SUPFAM" id="SSF81296">
    <property type="entry name" value="E set domains"/>
    <property type="match status" value="1"/>
</dbReference>
<evidence type="ECO:0000256" key="1">
    <source>
        <dbReference type="ARBA" id="ARBA00004651"/>
    </source>
</evidence>
<evidence type="ECO:0000256" key="8">
    <source>
        <dbReference type="ARBA" id="ARBA00023136"/>
    </source>
</evidence>
<dbReference type="PANTHER" id="PTHR34820">
    <property type="entry name" value="INNER MEMBRANE PROTEIN YEBZ"/>
    <property type="match status" value="1"/>
</dbReference>
<sequence>MAAAGRRRRRAGTLLALTLAAALAVVGGAASPAWAHAILERATPAGGTAVATAPANVTLGFSEAVRSDANAIRVIDTHGTRVDTGGAHSGAHASEVTVALKPGLPKGTYLVSWRVVSADSHPIAGGYAFGIGEPPAAGAAAAASATPKGSALTGFTFGLARLVAFAGTALLLGAVFFLATLWPGGLRRRAPRLLIAGGWVAVFVGSVACLLLQGIYASGLGLSALARWDPLGATLGDRYGRLTLIRLLALLLALPLLRGLVSSPADDATDSSPPAAAGRPSRWVMAELGGLAVAVAATTALVGHAGAGSWSWLAASSLTVHLLAMSIWLGGLAVLAAGFLDRRASPAATARGQGESAGWASAVERGSAGGTDEEADLAAARAYLDEQGAEAVPVPAARASELAAVLPRWSRTAMAAVAAIVVSGTYQTWREVGTLPALFDTDYGRLLLYKLWFVLAMLGIGYVSQRWVRRHYRPVALAMTAETDPVGRGVAHRRAAGGDPDGAKGADAPDAPDGDDSGREVTVGALAALRRGVIAEAVIAIAVLAVTAVLINRVPARSSYAPPFHTTTVAGPLTVDVRVSPTRIGLESVEITVRDPQGQPQRLVEASVTLSLPAAQVGPLDVPVVAGGTGVLVAQDAQVPLPGDWRMTVTLRINDFDQYSTTVTYRVR</sequence>
<dbReference type="PANTHER" id="PTHR34820:SF4">
    <property type="entry name" value="INNER MEMBRANE PROTEIN YEBZ"/>
    <property type="match status" value="1"/>
</dbReference>
<evidence type="ECO:0000256" key="9">
    <source>
        <dbReference type="SAM" id="MobiDB-lite"/>
    </source>
</evidence>
<dbReference type="InterPro" id="IPR008457">
    <property type="entry name" value="Cu-R_CopD_dom"/>
</dbReference>
<evidence type="ECO:0000256" key="10">
    <source>
        <dbReference type="SAM" id="Phobius"/>
    </source>
</evidence>
<feature type="transmembrane region" description="Helical" evidence="10">
    <location>
        <begin position="533"/>
        <end position="551"/>
    </location>
</feature>
<evidence type="ECO:0000259" key="13">
    <source>
        <dbReference type="Pfam" id="PF05425"/>
    </source>
</evidence>
<dbReference type="InterPro" id="IPR007348">
    <property type="entry name" value="CopC_dom"/>
</dbReference>
<dbReference type="Gene3D" id="2.60.40.1220">
    <property type="match status" value="1"/>
</dbReference>
<comment type="subcellular location">
    <subcellularLocation>
        <location evidence="1">Cell membrane</location>
        <topology evidence="1">Multi-pass membrane protein</topology>
    </subcellularLocation>
</comment>
<evidence type="ECO:0000256" key="7">
    <source>
        <dbReference type="ARBA" id="ARBA00023008"/>
    </source>
</evidence>
<evidence type="ECO:0000256" key="6">
    <source>
        <dbReference type="ARBA" id="ARBA00022989"/>
    </source>
</evidence>
<dbReference type="GO" id="GO:0046688">
    <property type="term" value="P:response to copper ion"/>
    <property type="evidence" value="ECO:0007669"/>
    <property type="project" value="InterPro"/>
</dbReference>
<feature type="chain" id="PRO_5039537012" evidence="11">
    <location>
        <begin position="36"/>
        <end position="668"/>
    </location>
</feature>
<feature type="transmembrane region" description="Helical" evidence="10">
    <location>
        <begin position="193"/>
        <end position="219"/>
    </location>
</feature>
<dbReference type="STRING" id="1834516.BL253_23995"/>
<dbReference type="GO" id="GO:0042597">
    <property type="term" value="C:periplasmic space"/>
    <property type="evidence" value="ECO:0007669"/>
    <property type="project" value="InterPro"/>
</dbReference>
<dbReference type="Pfam" id="PF04234">
    <property type="entry name" value="CopC"/>
    <property type="match status" value="1"/>
</dbReference>
<name>A0A1V2I6I6_9ACTN</name>
<accession>A0A1V2I6I6</accession>
<keyword evidence="7" id="KW-0186">Copper</keyword>
<feature type="transmembrane region" description="Helical" evidence="10">
    <location>
        <begin position="239"/>
        <end position="257"/>
    </location>
</feature>
<feature type="signal peptide" evidence="11">
    <location>
        <begin position="1"/>
        <end position="35"/>
    </location>
</feature>
<keyword evidence="8 10" id="KW-0472">Membrane</keyword>
<evidence type="ECO:0000313" key="15">
    <source>
        <dbReference type="Proteomes" id="UP000188929"/>
    </source>
</evidence>
<keyword evidence="2" id="KW-1003">Cell membrane</keyword>